<keyword evidence="3 9" id="KW-0808">Transferase</keyword>
<comment type="subcellular location">
    <subcellularLocation>
        <location evidence="9">Cytoplasm</location>
    </subcellularLocation>
</comment>
<organism evidence="11 12">
    <name type="scientific">Methylobacterium nonmethylotrophicum</name>
    <dbReference type="NCBI Taxonomy" id="1141884"/>
    <lineage>
        <taxon>Bacteria</taxon>
        <taxon>Pseudomonadati</taxon>
        <taxon>Pseudomonadota</taxon>
        <taxon>Alphaproteobacteria</taxon>
        <taxon>Hyphomicrobiales</taxon>
        <taxon>Methylobacteriaceae</taxon>
        <taxon>Methylobacterium</taxon>
    </lineage>
</organism>
<feature type="binding site" evidence="9">
    <location>
        <position position="90"/>
    </location>
    <ligand>
        <name>substrate</name>
    </ligand>
</feature>
<dbReference type="GO" id="GO:0006085">
    <property type="term" value="P:acetyl-CoA biosynthetic process"/>
    <property type="evidence" value="ECO:0007669"/>
    <property type="project" value="UniProtKB-UniRule"/>
</dbReference>
<dbReference type="Gene3D" id="3.30.420.40">
    <property type="match status" value="2"/>
</dbReference>
<evidence type="ECO:0000313" key="11">
    <source>
        <dbReference type="EMBL" id="TGD97717.1"/>
    </source>
</evidence>
<feature type="site" description="Transition state stabilizer" evidence="9">
    <location>
        <position position="178"/>
    </location>
</feature>
<evidence type="ECO:0000256" key="5">
    <source>
        <dbReference type="ARBA" id="ARBA00022741"/>
    </source>
</evidence>
<evidence type="ECO:0000313" key="12">
    <source>
        <dbReference type="Proteomes" id="UP000297535"/>
    </source>
</evidence>
<evidence type="ECO:0000256" key="2">
    <source>
        <dbReference type="ARBA" id="ARBA00022490"/>
    </source>
</evidence>
<evidence type="ECO:0000256" key="9">
    <source>
        <dbReference type="HAMAP-Rule" id="MF_00020"/>
    </source>
</evidence>
<dbReference type="InterPro" id="IPR023865">
    <property type="entry name" value="Aliphatic_acid_kinase_CS"/>
</dbReference>
<evidence type="ECO:0000256" key="10">
    <source>
        <dbReference type="RuleBase" id="RU003835"/>
    </source>
</evidence>
<reference evidence="11 12" key="1">
    <citation type="submission" date="2019-04" db="EMBL/GenBank/DDBJ databases">
        <authorList>
            <person name="Feng G."/>
            <person name="Zhu H."/>
        </authorList>
    </citation>
    <scope>NUCLEOTIDE SEQUENCE [LARGE SCALE GENOMIC DNA]</scope>
    <source>
        <strain evidence="11 12">6HR-1</strain>
    </source>
</reference>
<dbReference type="PROSITE" id="PS01075">
    <property type="entry name" value="ACETATE_KINASE_1"/>
    <property type="match status" value="1"/>
</dbReference>
<dbReference type="GO" id="GO:0005524">
    <property type="term" value="F:ATP binding"/>
    <property type="evidence" value="ECO:0007669"/>
    <property type="project" value="UniProtKB-KW"/>
</dbReference>
<sequence length="395" mass="40731">MTDATTTDAILAINAGSSSLKFALYEAESLALLCRGGVSGLGGGARLETSGSLVLTGAPPPACDHTGAVAWLLDALRRVPGLAVRAAGHRVVHGGRDFAAPVQVDDEVLARLDRLVPLASGHQPLNLAGLRAVAEAWPGLPQIACFDTAFHRSQPRLAQLFPIPRALSDEGLLRYGFHGLSYEHVAAVLPEVAGPRAEGRVIVAHLGHGASLCALRNRRSIASTMGLTALDGLMMGTRSGSVDPGLVLHLLRERGLSPDEVADLLNARSGLLGVSGISDDVRVLQASDDPRAAEALDLFAYRAVREAGSLVAALGGLDAVVFTAGIGEHAPRMRAAIAAGLAAFGVALDPARNAGGERCISQAGSRVAVYVVPANEELPIARAVVRCLAEAASRG</sequence>
<feature type="binding site" evidence="9">
    <location>
        <position position="14"/>
    </location>
    <ligand>
        <name>Mg(2+)</name>
        <dbReference type="ChEBI" id="CHEBI:18420"/>
    </ligand>
</feature>
<dbReference type="PRINTS" id="PR00471">
    <property type="entry name" value="ACETATEKNASE"/>
</dbReference>
<name>A0A4Z0NMT6_9HYPH</name>
<protein>
    <recommendedName>
        <fullName evidence="9">Acetate kinase</fullName>
        <ecNumber evidence="9">2.7.2.1</ecNumber>
    </recommendedName>
    <alternativeName>
        <fullName evidence="9">Acetokinase</fullName>
    </alternativeName>
</protein>
<dbReference type="PANTHER" id="PTHR21060">
    <property type="entry name" value="ACETATE KINASE"/>
    <property type="match status" value="1"/>
</dbReference>
<feature type="active site" description="Proton donor/acceptor" evidence="9">
    <location>
        <position position="147"/>
    </location>
</feature>
<evidence type="ECO:0000256" key="7">
    <source>
        <dbReference type="ARBA" id="ARBA00022840"/>
    </source>
</evidence>
<feature type="binding site" evidence="9">
    <location>
        <begin position="205"/>
        <end position="209"/>
    </location>
    <ligand>
        <name>ATP</name>
        <dbReference type="ChEBI" id="CHEBI:30616"/>
    </ligand>
</feature>
<accession>A0A4Z0NMT6</accession>
<dbReference type="Proteomes" id="UP000297535">
    <property type="component" value="Unassembled WGS sequence"/>
</dbReference>
<feature type="binding site" evidence="9">
    <location>
        <begin position="280"/>
        <end position="282"/>
    </location>
    <ligand>
        <name>ATP</name>
        <dbReference type="ChEBI" id="CHEBI:30616"/>
    </ligand>
</feature>
<dbReference type="GO" id="GO:0008776">
    <property type="term" value="F:acetate kinase activity"/>
    <property type="evidence" value="ECO:0007669"/>
    <property type="project" value="UniProtKB-UniRule"/>
</dbReference>
<keyword evidence="5 9" id="KW-0547">Nucleotide-binding</keyword>
<evidence type="ECO:0000256" key="3">
    <source>
        <dbReference type="ARBA" id="ARBA00022679"/>
    </source>
</evidence>
<dbReference type="AlphaFoldDB" id="A0A4Z0NMT6"/>
<feature type="binding site" evidence="9">
    <location>
        <position position="21"/>
    </location>
    <ligand>
        <name>ATP</name>
        <dbReference type="ChEBI" id="CHEBI:30616"/>
    </ligand>
</feature>
<comment type="similarity">
    <text evidence="1 9 10">Belongs to the acetokinase family.</text>
</comment>
<dbReference type="NCBIfam" id="TIGR00016">
    <property type="entry name" value="ackA"/>
    <property type="match status" value="1"/>
</dbReference>
<dbReference type="UniPathway" id="UPA00340">
    <property type="reaction ID" value="UER00458"/>
</dbReference>
<comment type="subunit">
    <text evidence="9">Homodimer.</text>
</comment>
<keyword evidence="12" id="KW-1185">Reference proteome</keyword>
<dbReference type="PIRSF" id="PIRSF000722">
    <property type="entry name" value="Acetate_prop_kin"/>
    <property type="match status" value="1"/>
</dbReference>
<feature type="site" description="Transition state stabilizer" evidence="9">
    <location>
        <position position="238"/>
    </location>
</feature>
<dbReference type="EC" id="2.7.2.1" evidence="9"/>
<evidence type="ECO:0000256" key="8">
    <source>
        <dbReference type="ARBA" id="ARBA00022842"/>
    </source>
</evidence>
<comment type="cofactor">
    <cofactor evidence="9">
        <name>Mg(2+)</name>
        <dbReference type="ChEBI" id="CHEBI:18420"/>
    </cofactor>
    <cofactor evidence="9">
        <name>Mn(2+)</name>
        <dbReference type="ChEBI" id="CHEBI:29035"/>
    </cofactor>
    <text evidence="9">Mg(2+). Can also accept Mn(2+).</text>
</comment>
<dbReference type="HAMAP" id="MF_00020">
    <property type="entry name" value="Acetate_kinase"/>
    <property type="match status" value="1"/>
</dbReference>
<proteinExistence type="inferred from homology"/>
<comment type="caution">
    <text evidence="11">The sequence shown here is derived from an EMBL/GenBank/DDBJ whole genome shotgun (WGS) entry which is preliminary data.</text>
</comment>
<dbReference type="OrthoDB" id="9802453at2"/>
<keyword evidence="7 9" id="KW-0067">ATP-binding</keyword>
<dbReference type="PANTHER" id="PTHR21060:SF21">
    <property type="entry name" value="ACETATE KINASE"/>
    <property type="match status" value="1"/>
</dbReference>
<feature type="binding site" evidence="9">
    <location>
        <position position="376"/>
    </location>
    <ligand>
        <name>Mg(2+)</name>
        <dbReference type="ChEBI" id="CHEBI:18420"/>
    </ligand>
</feature>
<dbReference type="InterPro" id="IPR043129">
    <property type="entry name" value="ATPase_NBD"/>
</dbReference>
<keyword evidence="2 9" id="KW-0963">Cytoplasm</keyword>
<comment type="catalytic activity">
    <reaction evidence="9">
        <text>acetate + ATP = acetyl phosphate + ADP</text>
        <dbReference type="Rhea" id="RHEA:11352"/>
        <dbReference type="ChEBI" id="CHEBI:22191"/>
        <dbReference type="ChEBI" id="CHEBI:30089"/>
        <dbReference type="ChEBI" id="CHEBI:30616"/>
        <dbReference type="ChEBI" id="CHEBI:456216"/>
        <dbReference type="EC" id="2.7.2.1"/>
    </reaction>
</comment>
<keyword evidence="8 9" id="KW-0460">Magnesium</keyword>
<keyword evidence="4 9" id="KW-0479">Metal-binding</keyword>
<dbReference type="InterPro" id="IPR000890">
    <property type="entry name" value="Aliphatic_acid_kin_short-chain"/>
</dbReference>
<dbReference type="Pfam" id="PF00871">
    <property type="entry name" value="Acetate_kinase"/>
    <property type="match status" value="1"/>
</dbReference>
<evidence type="ECO:0000256" key="6">
    <source>
        <dbReference type="ARBA" id="ARBA00022777"/>
    </source>
</evidence>
<dbReference type="EMBL" id="SRLB01000013">
    <property type="protein sequence ID" value="TGD97717.1"/>
    <property type="molecule type" value="Genomic_DNA"/>
</dbReference>
<keyword evidence="6 9" id="KW-0418">Kinase</keyword>
<evidence type="ECO:0000256" key="1">
    <source>
        <dbReference type="ARBA" id="ARBA00008748"/>
    </source>
</evidence>
<dbReference type="GO" id="GO:0000287">
    <property type="term" value="F:magnesium ion binding"/>
    <property type="evidence" value="ECO:0007669"/>
    <property type="project" value="UniProtKB-UniRule"/>
</dbReference>
<evidence type="ECO:0000256" key="4">
    <source>
        <dbReference type="ARBA" id="ARBA00022723"/>
    </source>
</evidence>
<dbReference type="GO" id="GO:0006083">
    <property type="term" value="P:acetate metabolic process"/>
    <property type="evidence" value="ECO:0007669"/>
    <property type="project" value="TreeGrafter"/>
</dbReference>
<comment type="function">
    <text evidence="9">Catalyzes the formation of acetyl phosphate from acetate and ATP. Can also catalyze the reverse reaction.</text>
</comment>
<dbReference type="RefSeq" id="WP_135416788.1">
    <property type="nucleotide sequence ID" value="NZ_SRLB01000013.1"/>
</dbReference>
<dbReference type="InterPro" id="IPR004372">
    <property type="entry name" value="Ac/propionate_kinase"/>
</dbReference>
<feature type="binding site" evidence="9">
    <location>
        <begin position="325"/>
        <end position="329"/>
    </location>
    <ligand>
        <name>ATP</name>
        <dbReference type="ChEBI" id="CHEBI:30616"/>
    </ligand>
</feature>
<comment type="pathway">
    <text evidence="9">Metabolic intermediate biosynthesis; acetyl-CoA biosynthesis; acetyl-CoA from acetate: step 1/2.</text>
</comment>
<dbReference type="GO" id="GO:0005829">
    <property type="term" value="C:cytosol"/>
    <property type="evidence" value="ECO:0007669"/>
    <property type="project" value="TreeGrafter"/>
</dbReference>
<gene>
    <name evidence="9" type="primary">ackA</name>
    <name evidence="11" type="ORF">EU555_18995</name>
</gene>
<dbReference type="SUPFAM" id="SSF53067">
    <property type="entry name" value="Actin-like ATPase domain"/>
    <property type="match status" value="2"/>
</dbReference>